<keyword evidence="3" id="KW-1185">Reference proteome</keyword>
<sequence length="121" mass="13577">MARLKLKPNTSMNHFSQPEMQRTMRTKGLKGRVKEEKMMIEEAADRGGKSRVVLETKEEGKSTDTTADQEEECRTEVGNVRLTELALAMVDALIQSKDDGDSVSTWVTKIWGVASCSVIWE</sequence>
<proteinExistence type="predicted"/>
<gene>
    <name evidence="2" type="ORF">F0562_005617</name>
</gene>
<feature type="region of interest" description="Disordered" evidence="1">
    <location>
        <begin position="1"/>
        <end position="74"/>
    </location>
</feature>
<reference evidence="2 3" key="1">
    <citation type="submission" date="2019-09" db="EMBL/GenBank/DDBJ databases">
        <title>A chromosome-level genome assembly of the Chinese tupelo Nyssa sinensis.</title>
        <authorList>
            <person name="Yang X."/>
            <person name="Kang M."/>
            <person name="Yang Y."/>
            <person name="Xiong H."/>
            <person name="Wang M."/>
            <person name="Zhang Z."/>
            <person name="Wang Z."/>
            <person name="Wu H."/>
            <person name="Ma T."/>
            <person name="Liu J."/>
            <person name="Xi Z."/>
        </authorList>
    </citation>
    <scope>NUCLEOTIDE SEQUENCE [LARGE SCALE GENOMIC DNA]</scope>
    <source>
        <strain evidence="2">J267</strain>
        <tissue evidence="2">Leaf</tissue>
    </source>
</reference>
<feature type="compositionally biased region" description="Basic and acidic residues" evidence="1">
    <location>
        <begin position="32"/>
        <end position="62"/>
    </location>
</feature>
<dbReference type="AlphaFoldDB" id="A0A5J5AIM5"/>
<dbReference type="Proteomes" id="UP000325577">
    <property type="component" value="Linkage Group LG2"/>
</dbReference>
<dbReference type="EMBL" id="CM018043">
    <property type="protein sequence ID" value="KAA8530925.1"/>
    <property type="molecule type" value="Genomic_DNA"/>
</dbReference>
<evidence type="ECO:0000313" key="3">
    <source>
        <dbReference type="Proteomes" id="UP000325577"/>
    </source>
</evidence>
<organism evidence="2 3">
    <name type="scientific">Nyssa sinensis</name>
    <dbReference type="NCBI Taxonomy" id="561372"/>
    <lineage>
        <taxon>Eukaryota</taxon>
        <taxon>Viridiplantae</taxon>
        <taxon>Streptophyta</taxon>
        <taxon>Embryophyta</taxon>
        <taxon>Tracheophyta</taxon>
        <taxon>Spermatophyta</taxon>
        <taxon>Magnoliopsida</taxon>
        <taxon>eudicotyledons</taxon>
        <taxon>Gunneridae</taxon>
        <taxon>Pentapetalae</taxon>
        <taxon>asterids</taxon>
        <taxon>Cornales</taxon>
        <taxon>Nyssaceae</taxon>
        <taxon>Nyssa</taxon>
    </lineage>
</organism>
<protein>
    <submittedName>
        <fullName evidence="2">Uncharacterized protein</fullName>
    </submittedName>
</protein>
<evidence type="ECO:0000256" key="1">
    <source>
        <dbReference type="SAM" id="MobiDB-lite"/>
    </source>
</evidence>
<accession>A0A5J5AIM5</accession>
<evidence type="ECO:0000313" key="2">
    <source>
        <dbReference type="EMBL" id="KAA8530925.1"/>
    </source>
</evidence>
<name>A0A5J5AIM5_9ASTE</name>
<feature type="compositionally biased region" description="Polar residues" evidence="1">
    <location>
        <begin position="8"/>
        <end position="20"/>
    </location>
</feature>